<dbReference type="RefSeq" id="WP_137975913.1">
    <property type="nucleotide sequence ID" value="NZ_BAAASO010000053.1"/>
</dbReference>
<name>A0A4D4KVJ8_STRVO</name>
<feature type="region of interest" description="Disordered" evidence="1">
    <location>
        <begin position="1"/>
        <end position="24"/>
    </location>
</feature>
<evidence type="ECO:0000313" key="2">
    <source>
        <dbReference type="EMBL" id="GDY49843.1"/>
    </source>
</evidence>
<dbReference type="OrthoDB" id="3216692at2"/>
<gene>
    <name evidence="2" type="ORF">SVIO_004660</name>
</gene>
<protein>
    <submittedName>
        <fullName evidence="2">Uncharacterized protein</fullName>
    </submittedName>
</protein>
<feature type="compositionally biased region" description="Pro residues" evidence="1">
    <location>
        <begin position="197"/>
        <end position="212"/>
    </location>
</feature>
<feature type="region of interest" description="Disordered" evidence="1">
    <location>
        <begin position="166"/>
        <end position="212"/>
    </location>
</feature>
<evidence type="ECO:0000313" key="3">
    <source>
        <dbReference type="Proteomes" id="UP000301309"/>
    </source>
</evidence>
<sequence length="212" mass="23204">MISLPTGKGGPFEAFPVGDPEAPDYDELRPALHTSRGQEPLFTSRRDWAPVLARLWSTPAGEPPLTATARHLVEEFARERPGQRPDYKKNTRTLTILLYWLGADTAVFERDVYDLAGIDVNLAAKPGCQFLRMRGLLVEDPTCTGTRIRRGSRRPWPRCRSRSRAKCAPGSRSCANRVPARASRAGTTVSAAISPTSSPPSPPGPRPPTSPH</sequence>
<comment type="caution">
    <text evidence="2">The sequence shown here is derived from an EMBL/GenBank/DDBJ whole genome shotgun (WGS) entry which is preliminary data.</text>
</comment>
<proteinExistence type="predicted"/>
<dbReference type="Proteomes" id="UP000301309">
    <property type="component" value="Unassembled WGS sequence"/>
</dbReference>
<keyword evidence="3" id="KW-1185">Reference proteome</keyword>
<organism evidence="2 3">
    <name type="scientific">Streptomyces violaceusniger</name>
    <dbReference type="NCBI Taxonomy" id="68280"/>
    <lineage>
        <taxon>Bacteria</taxon>
        <taxon>Bacillati</taxon>
        <taxon>Actinomycetota</taxon>
        <taxon>Actinomycetes</taxon>
        <taxon>Kitasatosporales</taxon>
        <taxon>Streptomycetaceae</taxon>
        <taxon>Streptomyces</taxon>
        <taxon>Streptomyces violaceusniger group</taxon>
    </lineage>
</organism>
<reference evidence="2 3" key="1">
    <citation type="journal article" date="2020" name="Int. J. Syst. Evol. Microbiol.">
        <title>Reclassification of Streptomyces castelarensis and Streptomyces sporoclivatus as later heterotypic synonyms of Streptomyces antimycoticus.</title>
        <authorList>
            <person name="Komaki H."/>
            <person name="Tamura T."/>
        </authorList>
    </citation>
    <scope>NUCLEOTIDE SEQUENCE [LARGE SCALE GENOMIC DNA]</scope>
    <source>
        <strain evidence="2 3">NBRC 13459</strain>
    </source>
</reference>
<evidence type="ECO:0000256" key="1">
    <source>
        <dbReference type="SAM" id="MobiDB-lite"/>
    </source>
</evidence>
<accession>A0A4D4KVJ8</accession>
<dbReference type="EMBL" id="BJHW01000001">
    <property type="protein sequence ID" value="GDY49843.1"/>
    <property type="molecule type" value="Genomic_DNA"/>
</dbReference>
<dbReference type="AlphaFoldDB" id="A0A4D4KVJ8"/>